<reference evidence="3" key="1">
    <citation type="journal article" date="2014" name="Proc. Natl. Acad. Sci. U.S.A.">
        <title>Extensive sampling of basidiomycete genomes demonstrates inadequacy of the white-rot/brown-rot paradigm for wood decay fungi.</title>
        <authorList>
            <person name="Riley R."/>
            <person name="Salamov A.A."/>
            <person name="Brown D.W."/>
            <person name="Nagy L.G."/>
            <person name="Floudas D."/>
            <person name="Held B.W."/>
            <person name="Levasseur A."/>
            <person name="Lombard V."/>
            <person name="Morin E."/>
            <person name="Otillar R."/>
            <person name="Lindquist E.A."/>
            <person name="Sun H."/>
            <person name="LaButti K.M."/>
            <person name="Schmutz J."/>
            <person name="Jabbour D."/>
            <person name="Luo H."/>
            <person name="Baker S.E."/>
            <person name="Pisabarro A.G."/>
            <person name="Walton J.D."/>
            <person name="Blanchette R.A."/>
            <person name="Henrissat B."/>
            <person name="Martin F."/>
            <person name="Cullen D."/>
            <person name="Hibbett D.S."/>
            <person name="Grigoriev I.V."/>
        </authorList>
    </citation>
    <scope>NUCLEOTIDE SEQUENCE [LARGE SCALE GENOMIC DNA]</scope>
    <source>
        <strain evidence="3">MUCL 33604</strain>
    </source>
</reference>
<evidence type="ECO:0000313" key="2">
    <source>
        <dbReference type="EMBL" id="KDQ59243.1"/>
    </source>
</evidence>
<dbReference type="PANTHER" id="PTHR12110">
    <property type="entry name" value="HYDROXYPYRUVATE ISOMERASE"/>
    <property type="match status" value="1"/>
</dbReference>
<dbReference type="Pfam" id="PF01261">
    <property type="entry name" value="AP_endonuc_2"/>
    <property type="match status" value="1"/>
</dbReference>
<dbReference type="InParanoid" id="A0A067PWP7"/>
<dbReference type="EMBL" id="KL197716">
    <property type="protein sequence ID" value="KDQ59243.1"/>
    <property type="molecule type" value="Genomic_DNA"/>
</dbReference>
<protein>
    <recommendedName>
        <fullName evidence="1">Xylose isomerase-like TIM barrel domain-containing protein</fullName>
    </recommendedName>
</protein>
<sequence>MSSPGLSLNTATYATVSAGLHPSHTLPSKLKAIAEAGFRQVELGFPDLQKYAKLEFPEYKTMDFAGRGSVELLYETAKKVRAICRELGLEVFVVHPFLQFETFEEGTKRENMLARARVWFNVLKALDCRMMQVGSASNPAYGKDLDAIANDFRLLADEAASQDPPLRVAYEAWAWAEVVNTWELSWEVVKKVDRENFGLCLDTFHICARAYADPTSPSGLLPSASERLASSLTTLTASLSPSPSKIFYLQVSDACLPPSPSHILQESESEDVPVLFTWSKQYRPLPFMGEDYGGYLPVVDVVLAVMATGWRGAWSYEVFYGKDMGRDDPDVPKRWATAGWRSQRRIIEALQDKGYQ</sequence>
<dbReference type="InterPro" id="IPR013022">
    <property type="entry name" value="Xyl_isomerase-like_TIM-brl"/>
</dbReference>
<dbReference type="STRING" id="933084.A0A067PWP7"/>
<dbReference type="SUPFAM" id="SSF51658">
    <property type="entry name" value="Xylose isomerase-like"/>
    <property type="match status" value="1"/>
</dbReference>
<dbReference type="Gene3D" id="3.20.20.150">
    <property type="entry name" value="Divalent-metal-dependent TIM barrel enzymes"/>
    <property type="match status" value="1"/>
</dbReference>
<organism evidence="2 3">
    <name type="scientific">Jaapia argillacea MUCL 33604</name>
    <dbReference type="NCBI Taxonomy" id="933084"/>
    <lineage>
        <taxon>Eukaryota</taxon>
        <taxon>Fungi</taxon>
        <taxon>Dikarya</taxon>
        <taxon>Basidiomycota</taxon>
        <taxon>Agaricomycotina</taxon>
        <taxon>Agaricomycetes</taxon>
        <taxon>Agaricomycetidae</taxon>
        <taxon>Jaapiales</taxon>
        <taxon>Jaapiaceae</taxon>
        <taxon>Jaapia</taxon>
    </lineage>
</organism>
<evidence type="ECO:0000259" key="1">
    <source>
        <dbReference type="Pfam" id="PF01261"/>
    </source>
</evidence>
<keyword evidence="3" id="KW-1185">Reference proteome</keyword>
<evidence type="ECO:0000313" key="3">
    <source>
        <dbReference type="Proteomes" id="UP000027265"/>
    </source>
</evidence>
<dbReference type="OrthoDB" id="5360893at2759"/>
<dbReference type="Proteomes" id="UP000027265">
    <property type="component" value="Unassembled WGS sequence"/>
</dbReference>
<dbReference type="HOGENOM" id="CLU_035063_0_0_1"/>
<dbReference type="InterPro" id="IPR036237">
    <property type="entry name" value="Xyl_isomerase-like_sf"/>
</dbReference>
<name>A0A067PWP7_9AGAM</name>
<dbReference type="InterPro" id="IPR050312">
    <property type="entry name" value="IolE/XylAMocC-like"/>
</dbReference>
<feature type="domain" description="Xylose isomerase-like TIM barrel" evidence="1">
    <location>
        <begin position="30"/>
        <end position="327"/>
    </location>
</feature>
<dbReference type="AlphaFoldDB" id="A0A067PWP7"/>
<gene>
    <name evidence="2" type="ORF">JAAARDRAFT_206176</name>
</gene>
<dbReference type="PANTHER" id="PTHR12110:SF56">
    <property type="entry name" value="DEHYDRATASE, PUTATIVE (AFU_ORTHOLOGUE AFUA_6G08740)-RELATED"/>
    <property type="match status" value="1"/>
</dbReference>
<accession>A0A067PWP7</accession>
<proteinExistence type="predicted"/>